<evidence type="ECO:0000313" key="6">
    <source>
        <dbReference type="EMBL" id="CAH1716732.1"/>
    </source>
</evidence>
<keyword evidence="7" id="KW-1185">Reference proteome</keyword>
<dbReference type="InterPro" id="IPR000734">
    <property type="entry name" value="TAG_lipase"/>
</dbReference>
<dbReference type="GO" id="GO:0016298">
    <property type="term" value="F:lipase activity"/>
    <property type="evidence" value="ECO:0007669"/>
    <property type="project" value="InterPro"/>
</dbReference>
<comment type="subcellular location">
    <subcellularLocation>
        <location evidence="1">Secreted</location>
    </subcellularLocation>
</comment>
<dbReference type="PANTHER" id="PTHR11610:SF37">
    <property type="entry name" value="GH01208P"/>
    <property type="match status" value="1"/>
</dbReference>
<accession>A0A9P0ITJ0</accession>
<comment type="similarity">
    <text evidence="2 4">Belongs to the AB hydrolase superfamily. Lipase family.</text>
</comment>
<reference evidence="6" key="2">
    <citation type="submission" date="2022-10" db="EMBL/GenBank/DDBJ databases">
        <authorList>
            <consortium name="ENA_rothamsted_submissions"/>
            <consortium name="culmorum"/>
            <person name="King R."/>
        </authorList>
    </citation>
    <scope>NUCLEOTIDE SEQUENCE</scope>
</reference>
<dbReference type="SUPFAM" id="SSF53474">
    <property type="entry name" value="alpha/beta-Hydrolases"/>
    <property type="match status" value="1"/>
</dbReference>
<evidence type="ECO:0000259" key="5">
    <source>
        <dbReference type="Pfam" id="PF00151"/>
    </source>
</evidence>
<evidence type="ECO:0000256" key="1">
    <source>
        <dbReference type="ARBA" id="ARBA00004613"/>
    </source>
</evidence>
<dbReference type="Proteomes" id="UP001153620">
    <property type="component" value="Chromosome 1"/>
</dbReference>
<proteinExistence type="inferred from homology"/>
<dbReference type="GO" id="GO:0017171">
    <property type="term" value="F:serine hydrolase activity"/>
    <property type="evidence" value="ECO:0007669"/>
    <property type="project" value="TreeGrafter"/>
</dbReference>
<dbReference type="AlphaFoldDB" id="A0A9P0ITJ0"/>
<dbReference type="Gene3D" id="3.40.50.1820">
    <property type="entry name" value="alpha/beta hydrolase"/>
    <property type="match status" value="1"/>
</dbReference>
<dbReference type="EMBL" id="OU895877">
    <property type="protein sequence ID" value="CAH1716732.1"/>
    <property type="molecule type" value="Genomic_DNA"/>
</dbReference>
<evidence type="ECO:0000256" key="4">
    <source>
        <dbReference type="RuleBase" id="RU004262"/>
    </source>
</evidence>
<dbReference type="OrthoDB" id="426882at2759"/>
<organism evidence="6 7">
    <name type="scientific">Chironomus riparius</name>
    <dbReference type="NCBI Taxonomy" id="315576"/>
    <lineage>
        <taxon>Eukaryota</taxon>
        <taxon>Metazoa</taxon>
        <taxon>Ecdysozoa</taxon>
        <taxon>Arthropoda</taxon>
        <taxon>Hexapoda</taxon>
        <taxon>Insecta</taxon>
        <taxon>Pterygota</taxon>
        <taxon>Neoptera</taxon>
        <taxon>Endopterygota</taxon>
        <taxon>Diptera</taxon>
        <taxon>Nematocera</taxon>
        <taxon>Chironomoidea</taxon>
        <taxon>Chironomidae</taxon>
        <taxon>Chironominae</taxon>
        <taxon>Chironomus</taxon>
    </lineage>
</organism>
<dbReference type="InterPro" id="IPR029058">
    <property type="entry name" value="AB_hydrolase_fold"/>
</dbReference>
<evidence type="ECO:0000256" key="3">
    <source>
        <dbReference type="ARBA" id="ARBA00022525"/>
    </source>
</evidence>
<sequence>MSHKNFHNSRPTTLYIFGWLQNINSDAESKLIDAYIRRGGYNFLVFDWSDYNVDFYSTVKTRVPWVGRVAGRAFLKLFNKGLNDQTFHCVGHSFGAQACGFMGREILASSRGRFKLGRITGLDPANWITHPIIYENPLMPSDASFVDTIQTDGFFIGSRTPFGHVTFLPNNADVQPGCPPFRNDNFYNYVSSFCSHINANRYWTESLNPNGANLYSAFKCSSWRDYKNGYCSKNPINYMGLNASADIPGVFYLELKTSKVFNHDKQFSDTLSAIGRFILHGRLLENF</sequence>
<evidence type="ECO:0000256" key="2">
    <source>
        <dbReference type="ARBA" id="ARBA00010701"/>
    </source>
</evidence>
<name>A0A9P0ITJ0_9DIPT</name>
<feature type="domain" description="Lipase" evidence="5">
    <location>
        <begin position="4"/>
        <end position="243"/>
    </location>
</feature>
<dbReference type="PANTHER" id="PTHR11610">
    <property type="entry name" value="LIPASE"/>
    <property type="match status" value="1"/>
</dbReference>
<dbReference type="Pfam" id="PF00151">
    <property type="entry name" value="Lipase"/>
    <property type="match status" value="1"/>
</dbReference>
<keyword evidence="3" id="KW-0964">Secreted</keyword>
<dbReference type="GO" id="GO:0005615">
    <property type="term" value="C:extracellular space"/>
    <property type="evidence" value="ECO:0007669"/>
    <property type="project" value="TreeGrafter"/>
</dbReference>
<evidence type="ECO:0000313" key="7">
    <source>
        <dbReference type="Proteomes" id="UP001153620"/>
    </source>
</evidence>
<gene>
    <name evidence="6" type="ORF">CHIRRI_LOCUS4471</name>
</gene>
<dbReference type="InterPro" id="IPR013818">
    <property type="entry name" value="Lipase"/>
</dbReference>
<protein>
    <recommendedName>
        <fullName evidence="5">Lipase domain-containing protein</fullName>
    </recommendedName>
</protein>
<reference evidence="6" key="1">
    <citation type="submission" date="2022-01" db="EMBL/GenBank/DDBJ databases">
        <authorList>
            <person name="King R."/>
        </authorList>
    </citation>
    <scope>NUCLEOTIDE SEQUENCE</scope>
</reference>
<dbReference type="GO" id="GO:0016042">
    <property type="term" value="P:lipid catabolic process"/>
    <property type="evidence" value="ECO:0007669"/>
    <property type="project" value="TreeGrafter"/>
</dbReference>